<feature type="compositionally biased region" description="Basic and acidic residues" evidence="2">
    <location>
        <begin position="441"/>
        <end position="451"/>
    </location>
</feature>
<dbReference type="Pfam" id="PF01844">
    <property type="entry name" value="HNH"/>
    <property type="match status" value="1"/>
</dbReference>
<dbReference type="Pfam" id="PF02720">
    <property type="entry name" value="DUF222"/>
    <property type="match status" value="2"/>
</dbReference>
<dbReference type="InterPro" id="IPR002711">
    <property type="entry name" value="HNH"/>
</dbReference>
<dbReference type="CDD" id="cd00085">
    <property type="entry name" value="HNHc"/>
    <property type="match status" value="1"/>
</dbReference>
<feature type="compositionally biased region" description="Low complexity" evidence="2">
    <location>
        <begin position="395"/>
        <end position="418"/>
    </location>
</feature>
<evidence type="ECO:0000259" key="3">
    <source>
        <dbReference type="SMART" id="SM00507"/>
    </source>
</evidence>
<dbReference type="GO" id="GO:0008270">
    <property type="term" value="F:zinc ion binding"/>
    <property type="evidence" value="ECO:0007669"/>
    <property type="project" value="InterPro"/>
</dbReference>
<protein>
    <submittedName>
        <fullName evidence="4">HNH endonuclease</fullName>
    </submittedName>
</protein>
<dbReference type="Proteomes" id="UP000182977">
    <property type="component" value="Chromosome I"/>
</dbReference>
<reference evidence="5" key="1">
    <citation type="submission" date="2016-10" db="EMBL/GenBank/DDBJ databases">
        <authorList>
            <person name="Varghese N."/>
            <person name="Submissions S."/>
        </authorList>
    </citation>
    <scope>NUCLEOTIDE SEQUENCE [LARGE SCALE GENOMIC DNA]</scope>
    <source>
        <strain evidence="5">DSM 45079</strain>
    </source>
</reference>
<feature type="domain" description="HNH nuclease" evidence="3">
    <location>
        <begin position="554"/>
        <end position="606"/>
    </location>
</feature>
<evidence type="ECO:0000256" key="2">
    <source>
        <dbReference type="SAM" id="MobiDB-lite"/>
    </source>
</evidence>
<dbReference type="InterPro" id="IPR003615">
    <property type="entry name" value="HNH_nuc"/>
</dbReference>
<feature type="compositionally biased region" description="Gly residues" evidence="2">
    <location>
        <begin position="457"/>
        <end position="474"/>
    </location>
</feature>
<name>A0A1H2KQ47_9ACTN</name>
<feature type="region of interest" description="Disordered" evidence="2">
    <location>
        <begin position="283"/>
        <end position="490"/>
    </location>
</feature>
<comment type="similarity">
    <text evidence="1">Belongs to the Rv1128c/1148c/1588c/1702c/1945/3466 family.</text>
</comment>
<proteinExistence type="inferred from homology"/>
<sequence>MVWHPDWNEWVPLEASDRPAGALPPALERVPPGSALAAMLDRFQPDTADGWDLIEAAAAWGRLEAWVAANKALVLARLTARPELQPDETGHPSANPVTNTALDVAGRCQVTARQAEHQVGHSLQLVEDFPDTHAALAAGLIDLRRARVITDELGGQEPAVRARVEAAVLPKAPTMDAVALRKLIKRLLQELAPVEAAERNQRARDNRYVAITPASDGMAFLEALMPAEDLTALNTALNVAAADAKRADAAAGLPARTKDHRRADTLADLGWTALAACADGSTAVADQGGRHTGAAAHASPGTNAPAKATTGASRYPGPGTTAAAGHAATTHAGAGPIRDAAHADPPRHAGPGTTAPGNAATAYADASATSDAAHAGAPTAPREVGAKGVAVPRVSGTTPHPAAGAPGDPSSATSGAPPHARPADNPADGPPGRSGSAGERPPARPDGRTGDSDSGDSGSGGPDSGGPDSGGSGSRGATAGSGPRRRPVSVHVTIPFTSLAGLTDEPGELEGYGPIPAHVARKLAAEGVWTWLRTDPATGRLLDHGRKRYRPTKALADFVTARDRSCRAPGCHLPARSCDVDHVVPFAAGGRTDRANCHTLCALHHRLKHHGRWDVEREPDGTTRWRSPTGHRYVREPDPCHGSRWDSVEDTG</sequence>
<keyword evidence="4" id="KW-0540">Nuclease</keyword>
<keyword evidence="4" id="KW-0378">Hydrolase</keyword>
<dbReference type="AlphaFoldDB" id="A0A1H2KQ47"/>
<dbReference type="SMART" id="SM00507">
    <property type="entry name" value="HNHc"/>
    <property type="match status" value="1"/>
</dbReference>
<accession>A0A1H2KQ47</accession>
<feature type="compositionally biased region" description="Low complexity" evidence="2">
    <location>
        <begin position="316"/>
        <end position="336"/>
    </location>
</feature>
<organism evidence="4 5">
    <name type="scientific">Jiangella alkaliphila</name>
    <dbReference type="NCBI Taxonomy" id="419479"/>
    <lineage>
        <taxon>Bacteria</taxon>
        <taxon>Bacillati</taxon>
        <taxon>Actinomycetota</taxon>
        <taxon>Actinomycetes</taxon>
        <taxon>Jiangellales</taxon>
        <taxon>Jiangellaceae</taxon>
        <taxon>Jiangella</taxon>
    </lineage>
</organism>
<keyword evidence="5" id="KW-1185">Reference proteome</keyword>
<dbReference type="EMBL" id="LT629791">
    <property type="protein sequence ID" value="SDU70819.1"/>
    <property type="molecule type" value="Genomic_DNA"/>
</dbReference>
<evidence type="ECO:0000313" key="4">
    <source>
        <dbReference type="EMBL" id="SDU70819.1"/>
    </source>
</evidence>
<evidence type="ECO:0000256" key="1">
    <source>
        <dbReference type="ARBA" id="ARBA00023450"/>
    </source>
</evidence>
<dbReference type="Gene3D" id="1.10.30.50">
    <property type="match status" value="1"/>
</dbReference>
<dbReference type="InterPro" id="IPR003870">
    <property type="entry name" value="DUF222"/>
</dbReference>
<gene>
    <name evidence="4" type="ORF">SAMN04488563_4117</name>
</gene>
<evidence type="ECO:0000313" key="5">
    <source>
        <dbReference type="Proteomes" id="UP000182977"/>
    </source>
</evidence>
<dbReference type="GO" id="GO:0003676">
    <property type="term" value="F:nucleic acid binding"/>
    <property type="evidence" value="ECO:0007669"/>
    <property type="project" value="InterPro"/>
</dbReference>
<keyword evidence="4" id="KW-0255">Endonuclease</keyword>
<feature type="compositionally biased region" description="Low complexity" evidence="2">
    <location>
        <begin position="349"/>
        <end position="381"/>
    </location>
</feature>
<dbReference type="STRING" id="419479.SAMN04488563_4117"/>
<dbReference type="GO" id="GO:0004519">
    <property type="term" value="F:endonuclease activity"/>
    <property type="evidence" value="ECO:0007669"/>
    <property type="project" value="UniProtKB-KW"/>
</dbReference>